<dbReference type="Proteomes" id="UP000515123">
    <property type="component" value="Linkage group 16"/>
</dbReference>
<evidence type="ECO:0000256" key="7">
    <source>
        <dbReference type="ARBA" id="ARBA00022827"/>
    </source>
</evidence>
<dbReference type="Gene3D" id="2.40.30.10">
    <property type="entry name" value="Translation factors"/>
    <property type="match status" value="1"/>
</dbReference>
<feature type="binding site" evidence="10">
    <location>
        <position position="135"/>
    </location>
    <ligand>
        <name>FMN</name>
        <dbReference type="ChEBI" id="CHEBI:58210"/>
    </ligand>
</feature>
<evidence type="ECO:0000256" key="10">
    <source>
        <dbReference type="HAMAP-Rule" id="MF_03178"/>
    </source>
</evidence>
<dbReference type="EC" id="1.18.1.-" evidence="10"/>
<dbReference type="AlphaFoldDB" id="A0A6P5GAL1"/>
<dbReference type="GO" id="GO:0016651">
    <property type="term" value="F:oxidoreductase activity, acting on NAD(P)H"/>
    <property type="evidence" value="ECO:0007669"/>
    <property type="project" value="UniProtKB-UniRule"/>
</dbReference>
<dbReference type="InterPro" id="IPR001709">
    <property type="entry name" value="Flavoprot_Pyr_Nucl_cyt_Rdtase"/>
</dbReference>
<keyword evidence="5 10" id="KW-0285">Flavoprotein</keyword>
<reference evidence="14" key="2">
    <citation type="submission" date="2025-08" db="UniProtKB">
        <authorList>
            <consortium name="RefSeq"/>
        </authorList>
    </citation>
    <scope>IDENTIFICATION</scope>
    <source>
        <tissue evidence="14">Leaf</tissue>
    </source>
</reference>
<reference evidence="13" key="1">
    <citation type="journal article" date="2015" name="Nat. Genet.">
        <title>The pineapple genome and the evolution of CAM photosynthesis.</title>
        <authorList>
            <person name="Ming R."/>
            <person name="VanBuren R."/>
            <person name="Wai C.M."/>
            <person name="Tang H."/>
            <person name="Schatz M.C."/>
            <person name="Bowers J.E."/>
            <person name="Lyons E."/>
            <person name="Wang M.L."/>
            <person name="Chen J."/>
            <person name="Biggers E."/>
            <person name="Zhang J."/>
            <person name="Huang L."/>
            <person name="Zhang L."/>
            <person name="Miao W."/>
            <person name="Zhang J."/>
            <person name="Ye Z."/>
            <person name="Miao C."/>
            <person name="Lin Z."/>
            <person name="Wang H."/>
            <person name="Zhou H."/>
            <person name="Yim W.C."/>
            <person name="Priest H.D."/>
            <person name="Zheng C."/>
            <person name="Woodhouse M."/>
            <person name="Edger P.P."/>
            <person name="Guyot R."/>
            <person name="Guo H.B."/>
            <person name="Guo H."/>
            <person name="Zheng G."/>
            <person name="Singh R."/>
            <person name="Sharma A."/>
            <person name="Min X."/>
            <person name="Zheng Y."/>
            <person name="Lee H."/>
            <person name="Gurtowski J."/>
            <person name="Sedlazeck F.J."/>
            <person name="Harkess A."/>
            <person name="McKain M.R."/>
            <person name="Liao Z."/>
            <person name="Fang J."/>
            <person name="Liu J."/>
            <person name="Zhang X."/>
            <person name="Zhang Q."/>
            <person name="Hu W."/>
            <person name="Qin Y."/>
            <person name="Wang K."/>
            <person name="Chen L.Y."/>
            <person name="Shirley N."/>
            <person name="Lin Y.R."/>
            <person name="Liu L.Y."/>
            <person name="Hernandez A.G."/>
            <person name="Wright C.L."/>
            <person name="Bulone V."/>
            <person name="Tuskan G.A."/>
            <person name="Heath K."/>
            <person name="Zee F."/>
            <person name="Moore P.H."/>
            <person name="Sunkar R."/>
            <person name="Leebens-Mack J.H."/>
            <person name="Mockler T."/>
            <person name="Bennetzen J.L."/>
            <person name="Freeling M."/>
            <person name="Sankoff D."/>
            <person name="Paterson A.H."/>
            <person name="Zhu X."/>
            <person name="Yang X."/>
            <person name="Smith J.A."/>
            <person name="Cushman J.C."/>
            <person name="Paull R.E."/>
            <person name="Yu Q."/>
        </authorList>
    </citation>
    <scope>NUCLEOTIDE SEQUENCE [LARGE SCALE GENOMIC DNA]</scope>
    <source>
        <strain evidence="13">cv. F153</strain>
    </source>
</reference>
<dbReference type="PROSITE" id="PS51384">
    <property type="entry name" value="FAD_FR"/>
    <property type="match status" value="1"/>
</dbReference>
<dbReference type="GO" id="GO:0005634">
    <property type="term" value="C:nucleus"/>
    <property type="evidence" value="ECO:0007669"/>
    <property type="project" value="UniProtKB-ARBA"/>
</dbReference>
<dbReference type="InterPro" id="IPR001094">
    <property type="entry name" value="Flavdoxin-like"/>
</dbReference>
<dbReference type="GO" id="GO:0010181">
    <property type="term" value="F:FMN binding"/>
    <property type="evidence" value="ECO:0007669"/>
    <property type="project" value="UniProtKB-UniRule"/>
</dbReference>
<evidence type="ECO:0000259" key="12">
    <source>
        <dbReference type="PROSITE" id="PS51384"/>
    </source>
</evidence>
<keyword evidence="7 10" id="KW-0274">FAD</keyword>
<proteinExistence type="inferred from homology"/>
<dbReference type="GO" id="GO:0050661">
    <property type="term" value="F:NADP binding"/>
    <property type="evidence" value="ECO:0007669"/>
    <property type="project" value="UniProtKB-UniRule"/>
</dbReference>
<comment type="caution">
    <text evidence="10">Lacks conserved residue(s) required for the propagation of feature annotation.</text>
</comment>
<dbReference type="GO" id="GO:0050660">
    <property type="term" value="F:flavin adenine dinucleotide binding"/>
    <property type="evidence" value="ECO:0007669"/>
    <property type="project" value="UniProtKB-UniRule"/>
</dbReference>
<dbReference type="GO" id="GO:0005829">
    <property type="term" value="C:cytosol"/>
    <property type="evidence" value="ECO:0007669"/>
    <property type="project" value="TreeGrafter"/>
</dbReference>
<dbReference type="InterPro" id="IPR023173">
    <property type="entry name" value="NADPH_Cyt_P450_Rdtase_alpha"/>
</dbReference>
<evidence type="ECO:0000256" key="2">
    <source>
        <dbReference type="ARBA" id="ARBA00001974"/>
    </source>
</evidence>
<comment type="cofactor">
    <cofactor evidence="2 10">
        <name>FAD</name>
        <dbReference type="ChEBI" id="CHEBI:57692"/>
    </cofactor>
</comment>
<evidence type="ECO:0000256" key="9">
    <source>
        <dbReference type="ARBA" id="ARBA00023002"/>
    </source>
</evidence>
<dbReference type="Pfam" id="PF00175">
    <property type="entry name" value="NAD_binding_1"/>
    <property type="match status" value="1"/>
</dbReference>
<evidence type="ECO:0000256" key="6">
    <source>
        <dbReference type="ARBA" id="ARBA00022643"/>
    </source>
</evidence>
<dbReference type="Pfam" id="PF00258">
    <property type="entry name" value="Flavodoxin_1"/>
    <property type="match status" value="1"/>
</dbReference>
<feature type="binding site" evidence="10">
    <location>
        <position position="630"/>
    </location>
    <ligand>
        <name>FAD</name>
        <dbReference type="ChEBI" id="CHEBI:57692"/>
    </ligand>
</feature>
<evidence type="ECO:0000256" key="4">
    <source>
        <dbReference type="ARBA" id="ARBA00022490"/>
    </source>
</evidence>
<dbReference type="FunFam" id="1.20.990.10:FF:000015">
    <property type="entry name" value="NADPH-dependent diflavin oxidoreductase 1"/>
    <property type="match status" value="1"/>
</dbReference>
<feature type="binding site" evidence="10">
    <location>
        <position position="592"/>
    </location>
    <ligand>
        <name>NADP(+)</name>
        <dbReference type="ChEBI" id="CHEBI:58349"/>
    </ligand>
</feature>
<dbReference type="GeneID" id="109722171"/>
<dbReference type="InterPro" id="IPR008254">
    <property type="entry name" value="Flavodoxin/NO_synth"/>
</dbReference>
<evidence type="ECO:0000256" key="3">
    <source>
        <dbReference type="ARBA" id="ARBA00004496"/>
    </source>
</evidence>
<keyword evidence="4 10" id="KW-0963">Cytoplasm</keyword>
<dbReference type="PRINTS" id="PR00369">
    <property type="entry name" value="FLAVODOXIN"/>
</dbReference>
<dbReference type="GO" id="GO:0016226">
    <property type="term" value="P:iron-sulfur cluster assembly"/>
    <property type="evidence" value="ECO:0007669"/>
    <property type="project" value="UniProtKB-UniRule"/>
</dbReference>
<dbReference type="Gene3D" id="3.40.50.360">
    <property type="match status" value="1"/>
</dbReference>
<dbReference type="RefSeq" id="XP_020105661.1">
    <property type="nucleotide sequence ID" value="XM_020250072.1"/>
</dbReference>
<evidence type="ECO:0000313" key="13">
    <source>
        <dbReference type="Proteomes" id="UP000515123"/>
    </source>
</evidence>
<dbReference type="CDD" id="cd06207">
    <property type="entry name" value="CyPoR_like"/>
    <property type="match status" value="1"/>
</dbReference>
<sequence length="631" mass="71409">MAMEPRRLLVLYASQTGNAMDAAERVGREAELGGCAAVEVVSMDRFDAGCLPKERVVVFVVSTTGQGDPPDSMKVFWRFLLQRNLGNQWLEGLNYAVFGLGDSGYQKYNFAAKKLDRRLVDLGAKPIIEKGLGDDQHPSGYEGALDPWLLSLWRTLNQIYPSILPRMSDILHPEMRTLENSKFQVIYHSADSVQQDSDMSEHPENFVKLIERARLMSPALQCHDEEKPHHLLRMVTNKRLTKEAYDRDVRHFELESLSSVIDFQVGDVLEILPGQNPSVVDAFLRRCNLDPDCCITIQRRATEKESLDPSQNGVVHPIKLRSFVALAMDIASASPRRYFFEVMSFYATAEHEKEKLQHFASPEGRDDLYQYNQKERRTVLEVLEDFPSVQMPFEWLVQLVPPLKKRAFSISSSPLAHPNQVHLTVNIVSWTTPFKRKRHGLCSTWLVALDPQESRGVVIPSWIHRGCLPPPPPSLPLILIGPGTGCAPFRAFIEQRAVQNTKGPTSPVLFFFGCRSQESDFLYEHFWLSHSQNHGVLSKEKGGGFFVAFSRDQPKKIYVQHKIREESARIWRLLNAGAAIYIAGSSTKMPTDVTSAVEDVIVKESGMSKESASRWLRALEKAGRFNTEAWS</sequence>
<feature type="binding site" evidence="10">
    <location>
        <begin position="14"/>
        <end position="19"/>
    </location>
    <ligand>
        <name>FMN</name>
        <dbReference type="ChEBI" id="CHEBI:58210"/>
    </ligand>
</feature>
<name>A0A6P5GAL1_ANACO</name>
<feature type="binding site" evidence="10">
    <location>
        <begin position="62"/>
        <end position="65"/>
    </location>
    <ligand>
        <name>FMN</name>
        <dbReference type="ChEBI" id="CHEBI:58210"/>
    </ligand>
</feature>
<dbReference type="InterPro" id="IPR039261">
    <property type="entry name" value="FNR_nucleotide-bd"/>
</dbReference>
<comment type="similarity">
    <text evidence="10">In the C-terminal section; belongs to the flavoprotein pyridine nucleotide cytochrome reductase family.</text>
</comment>
<dbReference type="GO" id="GO:0160246">
    <property type="term" value="F:NADPH-iron-sulfur [2Fe-2S] protein oxidoreductase activity"/>
    <property type="evidence" value="ECO:0007669"/>
    <property type="project" value="InterPro"/>
</dbReference>
<dbReference type="InterPro" id="IPR017938">
    <property type="entry name" value="Riboflavin_synthase-like_b-brl"/>
</dbReference>
<dbReference type="Gene3D" id="3.40.50.80">
    <property type="entry name" value="Nucleotide-binding domain of ferredoxin-NADP reductase (FNR) module"/>
    <property type="match status" value="1"/>
</dbReference>
<feature type="binding site" evidence="10">
    <location>
        <begin position="556"/>
        <end position="560"/>
    </location>
    <ligand>
        <name>NADP(+)</name>
        <dbReference type="ChEBI" id="CHEBI:58349"/>
    </ligand>
</feature>
<feature type="binding site" evidence="10">
    <location>
        <position position="376"/>
    </location>
    <ligand>
        <name>FAD</name>
        <dbReference type="ChEBI" id="CHEBI:57692"/>
    </ligand>
</feature>
<dbReference type="InterPro" id="IPR017927">
    <property type="entry name" value="FAD-bd_FR_type"/>
</dbReference>
<dbReference type="InterPro" id="IPR003097">
    <property type="entry name" value="CysJ-like_FAD-binding"/>
</dbReference>
<dbReference type="PANTHER" id="PTHR19384:SF10">
    <property type="entry name" value="NADPH-DEPENDENT DIFLAVIN OXIDOREDUCTASE 1"/>
    <property type="match status" value="1"/>
</dbReference>
<dbReference type="FunFam" id="3.40.50.80:FF:000032">
    <property type="entry name" value="NADPH-dependent diflavin oxidoreductase 1"/>
    <property type="match status" value="1"/>
</dbReference>
<dbReference type="InterPro" id="IPR001433">
    <property type="entry name" value="OxRdtase_FAD/NAD-bd"/>
</dbReference>
<feature type="binding site" evidence="10">
    <location>
        <begin position="550"/>
        <end position="551"/>
    </location>
    <ligand>
        <name>NADP(+)</name>
        <dbReference type="ChEBI" id="CHEBI:58349"/>
    </ligand>
</feature>
<evidence type="ECO:0000313" key="14">
    <source>
        <dbReference type="RefSeq" id="XP_020105661.1"/>
    </source>
</evidence>
<dbReference type="SUPFAM" id="SSF63380">
    <property type="entry name" value="Riboflavin synthase domain-like"/>
    <property type="match status" value="1"/>
</dbReference>
<comment type="similarity">
    <text evidence="10">Belongs to the NADPH-dependent diflavin oxidoreductase NDOR1 family.</text>
</comment>
<feature type="binding site" evidence="10">
    <location>
        <begin position="440"/>
        <end position="443"/>
    </location>
    <ligand>
        <name>FAD</name>
        <dbReference type="ChEBI" id="CHEBI:57692"/>
    </ligand>
</feature>
<dbReference type="InterPro" id="IPR029039">
    <property type="entry name" value="Flavoprotein-like_sf"/>
</dbReference>
<keyword evidence="13" id="KW-1185">Reference proteome</keyword>
<comment type="catalytic activity">
    <reaction evidence="10">
        <text>2 oxidized [2Fe-2S]-[protein] + NADPH = 2 reduced [2Fe-2S]-[protein] + NADP(+) + H(+)</text>
        <dbReference type="Rhea" id="RHEA:67716"/>
        <dbReference type="Rhea" id="RHEA-COMP:17327"/>
        <dbReference type="Rhea" id="RHEA-COMP:17328"/>
        <dbReference type="ChEBI" id="CHEBI:15378"/>
        <dbReference type="ChEBI" id="CHEBI:33737"/>
        <dbReference type="ChEBI" id="CHEBI:33738"/>
        <dbReference type="ChEBI" id="CHEBI:57783"/>
        <dbReference type="ChEBI" id="CHEBI:58349"/>
    </reaction>
</comment>
<dbReference type="PANTHER" id="PTHR19384">
    <property type="entry name" value="NITRIC OXIDE SYNTHASE-RELATED"/>
    <property type="match status" value="1"/>
</dbReference>
<dbReference type="SUPFAM" id="SSF52343">
    <property type="entry name" value="Ferredoxin reductase-like, C-terminal NADP-linked domain"/>
    <property type="match status" value="1"/>
</dbReference>
<comment type="function">
    <text evidence="10">NADPH-dependent reductase which is a central component of the cytosolic iron-sulfur (Fe-S) protein assembly (CIA) machinery. Transfers electrons from NADPH via its FAD and FMN prosthetic groups to the [2Fe-2S] cluster of the anamorsin/DRE2 homolog, another key component of the CIA machinery. In turn, this reduced cluster provides electrons for assembly of cytosolic iron-sulfur cluster proteins.</text>
</comment>
<gene>
    <name evidence="14" type="primary">LOC109722171</name>
</gene>
<keyword evidence="6 10" id="KW-0288">FMN</keyword>
<dbReference type="PROSITE" id="PS50902">
    <property type="entry name" value="FLAVODOXIN_LIKE"/>
    <property type="match status" value="1"/>
</dbReference>
<dbReference type="SUPFAM" id="SSF52218">
    <property type="entry name" value="Flavoproteins"/>
    <property type="match status" value="1"/>
</dbReference>
<dbReference type="InterPro" id="IPR028879">
    <property type="entry name" value="NDOR1"/>
</dbReference>
<feature type="domain" description="Flavodoxin-like" evidence="11">
    <location>
        <begin position="8"/>
        <end position="153"/>
    </location>
</feature>
<dbReference type="HAMAP" id="MF_03178">
    <property type="entry name" value="NDOR1"/>
    <property type="match status" value="1"/>
</dbReference>
<evidence type="ECO:0000256" key="8">
    <source>
        <dbReference type="ARBA" id="ARBA00022857"/>
    </source>
</evidence>
<accession>A0A6P5GAL1</accession>
<feature type="binding site" evidence="10">
    <location>
        <position position="484"/>
    </location>
    <ligand>
        <name>NADP(+)</name>
        <dbReference type="ChEBI" id="CHEBI:58349"/>
    </ligand>
</feature>
<dbReference type="Pfam" id="PF00667">
    <property type="entry name" value="FAD_binding_1"/>
    <property type="match status" value="1"/>
</dbReference>
<feature type="binding site" evidence="10">
    <location>
        <begin position="406"/>
        <end position="409"/>
    </location>
    <ligand>
        <name>FAD</name>
        <dbReference type="ChEBI" id="CHEBI:57692"/>
    </ligand>
</feature>
<comment type="subcellular location">
    <subcellularLocation>
        <location evidence="3 10">Cytoplasm</location>
    </subcellularLocation>
</comment>
<feature type="domain" description="FAD-binding FR-type" evidence="12">
    <location>
        <begin position="227"/>
        <end position="471"/>
    </location>
</feature>
<dbReference type="Gene3D" id="1.20.990.10">
    <property type="entry name" value="NADPH-cytochrome p450 Reductase, Chain A, domain 3"/>
    <property type="match status" value="1"/>
</dbReference>
<evidence type="ECO:0000256" key="5">
    <source>
        <dbReference type="ARBA" id="ARBA00022630"/>
    </source>
</evidence>
<dbReference type="OrthoDB" id="1856718at2759"/>
<keyword evidence="8 10" id="KW-0521">NADP</keyword>
<evidence type="ECO:0000256" key="1">
    <source>
        <dbReference type="ARBA" id="ARBA00001917"/>
    </source>
</evidence>
<organism evidence="13 14">
    <name type="scientific">Ananas comosus</name>
    <name type="common">Pineapple</name>
    <name type="synonym">Ananas ananas</name>
    <dbReference type="NCBI Taxonomy" id="4615"/>
    <lineage>
        <taxon>Eukaryota</taxon>
        <taxon>Viridiplantae</taxon>
        <taxon>Streptophyta</taxon>
        <taxon>Embryophyta</taxon>
        <taxon>Tracheophyta</taxon>
        <taxon>Spermatophyta</taxon>
        <taxon>Magnoliopsida</taxon>
        <taxon>Liliopsida</taxon>
        <taxon>Poales</taxon>
        <taxon>Bromeliaceae</taxon>
        <taxon>Bromelioideae</taxon>
        <taxon>Ananas</taxon>
    </lineage>
</organism>
<protein>
    <recommendedName>
        <fullName evidence="10">NADPH-dependent diflavin oxidoreductase 1</fullName>
        <ecNumber evidence="10">1.18.1.-</ecNumber>
    </recommendedName>
    <alternativeName>
        <fullName evidence="10">NADPH-dependent FMN and FAD-containing oxidoreductase</fullName>
    </alternativeName>
</protein>
<comment type="cofactor">
    <cofactor evidence="1 10">
        <name>FMN</name>
        <dbReference type="ChEBI" id="CHEBI:58210"/>
    </cofactor>
</comment>
<keyword evidence="9 10" id="KW-0560">Oxidoreductase</keyword>
<comment type="similarity">
    <text evidence="10">In the N-terminal section; belongs to the flavodoxin family.</text>
</comment>
<dbReference type="FunFam" id="3.40.50.360:FF:000015">
    <property type="entry name" value="NADPH-dependent diflavin oxidoreductase 1"/>
    <property type="match status" value="1"/>
</dbReference>
<evidence type="ECO:0000259" key="11">
    <source>
        <dbReference type="PROSITE" id="PS50902"/>
    </source>
</evidence>
<dbReference type="PRINTS" id="PR00371">
    <property type="entry name" value="FPNCR"/>
</dbReference>